<feature type="transmembrane region" description="Helical" evidence="1">
    <location>
        <begin position="140"/>
        <end position="158"/>
    </location>
</feature>
<dbReference type="AlphaFoldDB" id="A0A3N6MKQ3"/>
<dbReference type="InterPro" id="IPR058307">
    <property type="entry name" value="DUF7994"/>
</dbReference>
<keyword evidence="1" id="KW-1133">Transmembrane helix</keyword>
<gene>
    <name evidence="2" type="ORF">EA472_06720</name>
</gene>
<keyword evidence="1" id="KW-0472">Membrane</keyword>
<dbReference type="Pfam" id="PF25957">
    <property type="entry name" value="DUF7994"/>
    <property type="match status" value="1"/>
</dbReference>
<feature type="transmembrane region" description="Helical" evidence="1">
    <location>
        <begin position="39"/>
        <end position="61"/>
    </location>
</feature>
<keyword evidence="1" id="KW-0812">Transmembrane</keyword>
<keyword evidence="3" id="KW-1185">Reference proteome</keyword>
<proteinExistence type="predicted"/>
<name>A0A3N6MKQ3_NATCH</name>
<protein>
    <submittedName>
        <fullName evidence="2">Uncharacterized protein</fullName>
    </submittedName>
</protein>
<sequence length="159" mass="16847">MHQQRRVSLVVGAVVLLVLAWLLWIGLEALAVEPLSGTAAATLVGALALFLGALAFLLAGLRERLTVAGRTLEWWQLQSVGFVCLGLSMTVSGLAQESLLAFYSLSTVAAGLGFVAFGIQRLRTGLPEETEPSMRQVATIVVGTIVGFLLFVIVAIRLA</sequence>
<dbReference type="EMBL" id="REFZ01000003">
    <property type="protein sequence ID" value="RQH01985.1"/>
    <property type="molecule type" value="Genomic_DNA"/>
</dbReference>
<dbReference type="Proteomes" id="UP000281431">
    <property type="component" value="Unassembled WGS sequence"/>
</dbReference>
<accession>A0A3N6MKQ3</accession>
<reference evidence="2 3" key="1">
    <citation type="submission" date="2018-10" db="EMBL/GenBank/DDBJ databases">
        <title>Natrarchaeobius chitinivorans gen. nov., sp. nov., and Natrarchaeobius haloalkaliphilus sp. nov., alkaliphilic, chitin-utilizing haloarchaea from hypersaline alkaline lakes.</title>
        <authorList>
            <person name="Sorokin D.Y."/>
            <person name="Elcheninov A.G."/>
            <person name="Kostrikina N.A."/>
            <person name="Bale N.J."/>
            <person name="Sinninghe Damste J.S."/>
            <person name="Khijniak T.V."/>
            <person name="Kublanov I.V."/>
            <person name="Toshchakov S.V."/>
        </authorList>
    </citation>
    <scope>NUCLEOTIDE SEQUENCE [LARGE SCALE GENOMIC DNA]</scope>
    <source>
        <strain evidence="2 3">AArcht7</strain>
    </source>
</reference>
<evidence type="ECO:0000313" key="3">
    <source>
        <dbReference type="Proteomes" id="UP000281431"/>
    </source>
</evidence>
<dbReference type="OrthoDB" id="177271at2157"/>
<evidence type="ECO:0000313" key="2">
    <source>
        <dbReference type="EMBL" id="RQH01985.1"/>
    </source>
</evidence>
<evidence type="ECO:0000256" key="1">
    <source>
        <dbReference type="SAM" id="Phobius"/>
    </source>
</evidence>
<organism evidence="2 3">
    <name type="scientific">Natrarchaeobius chitinivorans</name>
    <dbReference type="NCBI Taxonomy" id="1679083"/>
    <lineage>
        <taxon>Archaea</taxon>
        <taxon>Methanobacteriati</taxon>
        <taxon>Methanobacteriota</taxon>
        <taxon>Stenosarchaea group</taxon>
        <taxon>Halobacteria</taxon>
        <taxon>Halobacteriales</taxon>
        <taxon>Natrialbaceae</taxon>
        <taxon>Natrarchaeobius</taxon>
    </lineage>
</organism>
<feature type="transmembrane region" description="Helical" evidence="1">
    <location>
        <begin position="100"/>
        <end position="119"/>
    </location>
</feature>
<feature type="transmembrane region" description="Helical" evidence="1">
    <location>
        <begin position="7"/>
        <end position="27"/>
    </location>
</feature>
<comment type="caution">
    <text evidence="2">The sequence shown here is derived from an EMBL/GenBank/DDBJ whole genome shotgun (WGS) entry which is preliminary data.</text>
</comment>